<dbReference type="SUPFAM" id="SSF54991">
    <property type="entry name" value="Anticodon-binding domain of PheRS"/>
    <property type="match status" value="1"/>
</dbReference>
<gene>
    <name evidence="2" type="primary">pheT</name>
    <name evidence="2" type="ORF">MDPP_00385</name>
</gene>
<dbReference type="PROSITE" id="PS51447">
    <property type="entry name" value="FDX_ACB"/>
    <property type="match status" value="1"/>
</dbReference>
<dbReference type="AlphaFoldDB" id="A0A559KIZ7"/>
<sequence>MIQDTYYHNLHPSKQAHIYFEKERIGFIGEINPSLCREFHLQKSFILEISLQKILNQRHKQNIFQEISRFPFITRDLSFWVAKKYNFQEFWNFFQTNKFPFLVKYELVDLYQDDKINSQQYSLSFRLIFSNTKRNLENKEIKEIMTQIENKIKEKYQINVR</sequence>
<dbReference type="SUPFAM" id="SSF55681">
    <property type="entry name" value="Class II aaRS and biotin synthetases"/>
    <property type="match status" value="1"/>
</dbReference>
<dbReference type="EMBL" id="VIAE01000015">
    <property type="protein sequence ID" value="TVY12079.1"/>
    <property type="molecule type" value="Genomic_DNA"/>
</dbReference>
<comment type="caution">
    <text evidence="2">The sequence shown here is derived from an EMBL/GenBank/DDBJ whole genome shotgun (WGS) entry which is preliminary data.</text>
</comment>
<dbReference type="InterPro" id="IPR041616">
    <property type="entry name" value="PheRS_beta_core"/>
</dbReference>
<dbReference type="Gene3D" id="3.30.930.10">
    <property type="entry name" value="Bira Bifunctional Protein, Domain 2"/>
    <property type="match status" value="1"/>
</dbReference>
<name>A0A559KIZ7_9MOLU</name>
<dbReference type="Pfam" id="PF03147">
    <property type="entry name" value="FDX-ACB"/>
    <property type="match status" value="1"/>
</dbReference>
<proteinExistence type="predicted"/>
<dbReference type="RefSeq" id="WP_186390737.1">
    <property type="nucleotide sequence ID" value="NZ_VIAE01000015.1"/>
</dbReference>
<dbReference type="InterPro" id="IPR005121">
    <property type="entry name" value="Fdx_antiC-bd"/>
</dbReference>
<feature type="domain" description="FDX-ACB" evidence="1">
    <location>
        <begin position="68"/>
        <end position="161"/>
    </location>
</feature>
<dbReference type="Gene3D" id="3.30.70.380">
    <property type="entry name" value="Ferrodoxin-fold anticodon-binding domain"/>
    <property type="match status" value="1"/>
</dbReference>
<evidence type="ECO:0000259" key="1">
    <source>
        <dbReference type="PROSITE" id="PS51447"/>
    </source>
</evidence>
<dbReference type="InterPro" id="IPR036690">
    <property type="entry name" value="Fdx_antiC-bd_sf"/>
</dbReference>
<reference evidence="2 3" key="1">
    <citation type="submission" date="2019-06" db="EMBL/GenBank/DDBJ databases">
        <title>Draft Genome Sequence of Candidatus Phytoplasma pini-Related Strain MDPP: A Resource for Comparative Genomics of Gymnosperm-infecting Phytoplasmas.</title>
        <authorList>
            <person name="Cai W."/>
            <person name="Costanzo S."/>
            <person name="Shao J."/>
            <person name="Zhao Y."/>
            <person name="Davis R."/>
        </authorList>
    </citation>
    <scope>NUCLEOTIDE SEQUENCE [LARGE SCALE GENOMIC DNA]</scope>
    <source>
        <strain evidence="2 3">MDPP</strain>
    </source>
</reference>
<evidence type="ECO:0000313" key="3">
    <source>
        <dbReference type="Proteomes" id="UP000320078"/>
    </source>
</evidence>
<accession>A0A559KIZ7</accession>
<keyword evidence="2" id="KW-0030">Aminoacyl-tRNA synthetase</keyword>
<dbReference type="GO" id="GO:0004812">
    <property type="term" value="F:aminoacyl-tRNA ligase activity"/>
    <property type="evidence" value="ECO:0007669"/>
    <property type="project" value="UniProtKB-KW"/>
</dbReference>
<dbReference type="Pfam" id="PF17759">
    <property type="entry name" value="tRNA_synthFbeta"/>
    <property type="match status" value="1"/>
</dbReference>
<evidence type="ECO:0000313" key="2">
    <source>
        <dbReference type="EMBL" id="TVY12079.1"/>
    </source>
</evidence>
<keyword evidence="2" id="KW-0436">Ligase</keyword>
<dbReference type="SMART" id="SM00896">
    <property type="entry name" value="FDX-ACB"/>
    <property type="match status" value="1"/>
</dbReference>
<dbReference type="InterPro" id="IPR045864">
    <property type="entry name" value="aa-tRNA-synth_II/BPL/LPL"/>
</dbReference>
<keyword evidence="3" id="KW-1185">Reference proteome</keyword>
<dbReference type="Proteomes" id="UP000320078">
    <property type="component" value="Unassembled WGS sequence"/>
</dbReference>
<organism evidence="2 3">
    <name type="scientific">Candidatus Phytoplasma pini</name>
    <dbReference type="NCBI Taxonomy" id="267362"/>
    <lineage>
        <taxon>Bacteria</taxon>
        <taxon>Bacillati</taxon>
        <taxon>Mycoplasmatota</taxon>
        <taxon>Mollicutes</taxon>
        <taxon>Acholeplasmatales</taxon>
        <taxon>Acholeplasmataceae</taxon>
        <taxon>Candidatus Phytoplasma</taxon>
    </lineage>
</organism>
<protein>
    <submittedName>
        <fullName evidence="2">Phenylalanyl-tRNA synthetase beta chain</fullName>
    </submittedName>
</protein>